<dbReference type="RefSeq" id="WP_026130308.1">
    <property type="nucleotide sequence ID" value="NZ_CP035467.1"/>
</dbReference>
<dbReference type="STRING" id="675511.GCA_000341735_03510"/>
<feature type="domain" description="Bacterial bifunctional deaminase-reductase C-terminal" evidence="4">
    <location>
        <begin position="41"/>
        <end position="255"/>
    </location>
</feature>
<dbReference type="GO" id="GO:0009231">
    <property type="term" value="P:riboflavin biosynthetic process"/>
    <property type="evidence" value="ECO:0007669"/>
    <property type="project" value="InterPro"/>
</dbReference>
<protein>
    <submittedName>
        <fullName evidence="5">Riboflavin biosynthesis protein RibD</fullName>
    </submittedName>
</protein>
<reference evidence="6" key="1">
    <citation type="journal article" date="2019" name="J. Bacteriol.">
        <title>A Mutagenic Screen Identifies a TonB-Dependent Receptor Required for the Lanthanide Metal Switch in the Type I Methanotroph 'Methylotuvimicrobium buryatense' 5GB1C.</title>
        <authorList>
            <person name="Groom J.D."/>
            <person name="Ford S.M."/>
            <person name="Pesesky M.W."/>
            <person name="Lidstrom M.E."/>
        </authorList>
    </citation>
    <scope>NUCLEOTIDE SEQUENCE [LARGE SCALE GENOMIC DNA]</scope>
    <source>
        <strain evidence="6">5GB1C</strain>
    </source>
</reference>
<keyword evidence="6" id="KW-1185">Reference proteome</keyword>
<dbReference type="PANTHER" id="PTHR38011">
    <property type="entry name" value="DIHYDROFOLATE REDUCTASE FAMILY PROTEIN (AFU_ORTHOLOGUE AFUA_8G06820)"/>
    <property type="match status" value="1"/>
</dbReference>
<gene>
    <name evidence="5" type="ORF">EQU24_19625</name>
</gene>
<dbReference type="PANTHER" id="PTHR38011:SF7">
    <property type="entry name" value="2,5-DIAMINO-6-RIBOSYLAMINO-4(3H)-PYRIMIDINONE 5'-PHOSPHATE REDUCTASE"/>
    <property type="match status" value="1"/>
</dbReference>
<keyword evidence="2" id="KW-0521">NADP</keyword>
<proteinExistence type="predicted"/>
<evidence type="ECO:0000256" key="2">
    <source>
        <dbReference type="ARBA" id="ARBA00022857"/>
    </source>
</evidence>
<dbReference type="KEGG" id="mbur:EQU24_19625"/>
<evidence type="ECO:0000259" key="4">
    <source>
        <dbReference type="Pfam" id="PF01872"/>
    </source>
</evidence>
<dbReference type="GO" id="GO:0008703">
    <property type="term" value="F:5-amino-6-(5-phosphoribosylamino)uracil reductase activity"/>
    <property type="evidence" value="ECO:0007669"/>
    <property type="project" value="InterPro"/>
</dbReference>
<dbReference type="SUPFAM" id="SSF53597">
    <property type="entry name" value="Dihydrofolate reductase-like"/>
    <property type="match status" value="1"/>
</dbReference>
<comment type="pathway">
    <text evidence="1">Cofactor biosynthesis; riboflavin biosynthesis.</text>
</comment>
<dbReference type="AlphaFoldDB" id="A0A4P9UU75"/>
<sequence length="284" mass="31213">MTRADSTKKLLRLYPVPSQEIAINGLYLAHRAHELGRPGLPFVYANFLSSLDGRIALEDIDKGLSFIPKHLTTDSDFSLFMELHAQADCLITHGGYMRALGEKRLGNILQVTDKDLLEWRRINGLPEQPAIVIASASLNFPIHSSLLETKQTVYIATGRNASPERIRFWQAQGFPVLSAGTDRMVEGTPLLNILASLGLKSIYLIAGPKMLDTVVRDKQLSRLYLTLTHQLMGGNDFRTLLTGSALGQVGNLKLESLFLELGSPAGAGQFFAQFSLPCCFVTGK</sequence>
<keyword evidence="3" id="KW-0560">Oxidoreductase</keyword>
<dbReference type="InterPro" id="IPR002734">
    <property type="entry name" value="RibDG_C"/>
</dbReference>
<evidence type="ECO:0000313" key="5">
    <source>
        <dbReference type="EMBL" id="QCW84200.1"/>
    </source>
</evidence>
<accession>A0A4P9UU75</accession>
<evidence type="ECO:0000256" key="1">
    <source>
        <dbReference type="ARBA" id="ARBA00005104"/>
    </source>
</evidence>
<dbReference type="Pfam" id="PF01872">
    <property type="entry name" value="RibD_C"/>
    <property type="match status" value="1"/>
</dbReference>
<dbReference type="InterPro" id="IPR024072">
    <property type="entry name" value="DHFR-like_dom_sf"/>
</dbReference>
<evidence type="ECO:0000256" key="3">
    <source>
        <dbReference type="ARBA" id="ARBA00023002"/>
    </source>
</evidence>
<organism evidence="5 6">
    <name type="scientific">Methylotuvimicrobium buryatense</name>
    <name type="common">Methylomicrobium buryatense</name>
    <dbReference type="NCBI Taxonomy" id="95641"/>
    <lineage>
        <taxon>Bacteria</taxon>
        <taxon>Pseudomonadati</taxon>
        <taxon>Pseudomonadota</taxon>
        <taxon>Gammaproteobacteria</taxon>
        <taxon>Methylococcales</taxon>
        <taxon>Methylococcaceae</taxon>
        <taxon>Methylotuvimicrobium</taxon>
    </lineage>
</organism>
<dbReference type="Gene3D" id="3.40.430.10">
    <property type="entry name" value="Dihydrofolate Reductase, subunit A"/>
    <property type="match status" value="1"/>
</dbReference>
<name>A0A4P9UU75_METBY</name>
<dbReference type="EMBL" id="CP035467">
    <property type="protein sequence ID" value="QCW84200.1"/>
    <property type="molecule type" value="Genomic_DNA"/>
</dbReference>
<dbReference type="InterPro" id="IPR050765">
    <property type="entry name" value="Riboflavin_Biosynth_HTPR"/>
</dbReference>
<evidence type="ECO:0000313" key="6">
    <source>
        <dbReference type="Proteomes" id="UP000305881"/>
    </source>
</evidence>
<dbReference type="OrthoDB" id="5563679at2"/>
<dbReference type="Proteomes" id="UP000305881">
    <property type="component" value="Chromosome"/>
</dbReference>